<evidence type="ECO:0000313" key="2">
    <source>
        <dbReference type="Proteomes" id="UP000186583"/>
    </source>
</evidence>
<organism evidence="1 2">
    <name type="scientific">Colletotrichum chlorophyti</name>
    <dbReference type="NCBI Taxonomy" id="708187"/>
    <lineage>
        <taxon>Eukaryota</taxon>
        <taxon>Fungi</taxon>
        <taxon>Dikarya</taxon>
        <taxon>Ascomycota</taxon>
        <taxon>Pezizomycotina</taxon>
        <taxon>Sordariomycetes</taxon>
        <taxon>Hypocreomycetidae</taxon>
        <taxon>Glomerellales</taxon>
        <taxon>Glomerellaceae</taxon>
        <taxon>Colletotrichum</taxon>
    </lineage>
</organism>
<evidence type="ECO:0000313" key="1">
    <source>
        <dbReference type="EMBL" id="OLN93289.1"/>
    </source>
</evidence>
<protein>
    <submittedName>
        <fullName evidence="1">Uncharacterized protein</fullName>
    </submittedName>
</protein>
<reference evidence="1 2" key="1">
    <citation type="submission" date="2016-11" db="EMBL/GenBank/DDBJ databases">
        <title>Draft Genome Assembly of Colletotrichum chlorophyti a pathogen of herbaceous plants.</title>
        <authorList>
            <person name="Gan P."/>
            <person name="Narusaka M."/>
            <person name="Tsushima A."/>
            <person name="Narusaka Y."/>
            <person name="Takano Y."/>
            <person name="Shirasu K."/>
        </authorList>
    </citation>
    <scope>NUCLEOTIDE SEQUENCE [LARGE SCALE GENOMIC DNA]</scope>
    <source>
        <strain evidence="1 2">NTL11</strain>
    </source>
</reference>
<gene>
    <name evidence="1" type="ORF">CCHL11_08336</name>
</gene>
<dbReference type="EMBL" id="MPGH01000050">
    <property type="protein sequence ID" value="OLN93289.1"/>
    <property type="molecule type" value="Genomic_DNA"/>
</dbReference>
<comment type="caution">
    <text evidence="1">The sequence shown here is derived from an EMBL/GenBank/DDBJ whole genome shotgun (WGS) entry which is preliminary data.</text>
</comment>
<dbReference type="Proteomes" id="UP000186583">
    <property type="component" value="Unassembled WGS sequence"/>
</dbReference>
<dbReference type="AlphaFoldDB" id="A0A1Q8RZV1"/>
<keyword evidence="2" id="KW-1185">Reference proteome</keyword>
<sequence>MSEPGATSVNHGDPGCTCTTCHIAKRRSHKKSRNGCKSLRRSQAKVWAVRESAHLLCLCFTAADLRFTTRSRRIIRQRWPAAGKETGPPTERLGIGAPTFEPSPRWQYWSIVGYHKFHASQHSSRRRYVSGAFIAFTLDLDGG</sequence>
<accession>A0A1Q8RZV1</accession>
<name>A0A1Q8RZV1_9PEZI</name>
<proteinExistence type="predicted"/>